<organism evidence="7 8">
    <name type="scientific">Algimonas arctica</name>
    <dbReference type="NCBI Taxonomy" id="1479486"/>
    <lineage>
        <taxon>Bacteria</taxon>
        <taxon>Pseudomonadati</taxon>
        <taxon>Pseudomonadota</taxon>
        <taxon>Alphaproteobacteria</taxon>
        <taxon>Maricaulales</taxon>
        <taxon>Robiginitomaculaceae</taxon>
        <taxon>Algimonas</taxon>
    </lineage>
</organism>
<feature type="transmembrane region" description="Helical" evidence="5">
    <location>
        <begin position="30"/>
        <end position="48"/>
    </location>
</feature>
<keyword evidence="3 5" id="KW-1133">Transmembrane helix</keyword>
<evidence type="ECO:0000256" key="3">
    <source>
        <dbReference type="ARBA" id="ARBA00022989"/>
    </source>
</evidence>
<dbReference type="Proteomes" id="UP000634004">
    <property type="component" value="Unassembled WGS sequence"/>
</dbReference>
<evidence type="ECO:0000259" key="6">
    <source>
        <dbReference type="Pfam" id="PF01957"/>
    </source>
</evidence>
<sequence length="149" mass="16146">MIELLSQLTAWHWLILGVVLLGVELMTGSTYLLWPAVSALAVGILLFIAPGMGWEWQMLLFFLLSITTLVLGRTHVQKLVKGGEPSDLNDPSKAMIGRQVKAAADFSGTEGRVNVGDTQWSARLEIGSAMAGDLLRVQSIEGATLIVER</sequence>
<keyword evidence="4 5" id="KW-0472">Membrane</keyword>
<dbReference type="InterPro" id="IPR012340">
    <property type="entry name" value="NA-bd_OB-fold"/>
</dbReference>
<evidence type="ECO:0000313" key="8">
    <source>
        <dbReference type="Proteomes" id="UP000634004"/>
    </source>
</evidence>
<gene>
    <name evidence="7" type="ORF">GCM10009069_11510</name>
</gene>
<dbReference type="RefSeq" id="WP_189496330.1">
    <property type="nucleotide sequence ID" value="NZ_BMZH01000003.1"/>
</dbReference>
<accession>A0A8J3G1Y0</accession>
<feature type="domain" description="NfeD-like C-terminal" evidence="6">
    <location>
        <begin position="93"/>
        <end position="149"/>
    </location>
</feature>
<evidence type="ECO:0000256" key="2">
    <source>
        <dbReference type="ARBA" id="ARBA00022692"/>
    </source>
</evidence>
<dbReference type="Pfam" id="PF01957">
    <property type="entry name" value="NfeD"/>
    <property type="match status" value="1"/>
</dbReference>
<dbReference type="Gene3D" id="2.40.50.140">
    <property type="entry name" value="Nucleic acid-binding proteins"/>
    <property type="match status" value="1"/>
</dbReference>
<proteinExistence type="predicted"/>
<evidence type="ECO:0000256" key="4">
    <source>
        <dbReference type="ARBA" id="ARBA00023136"/>
    </source>
</evidence>
<reference evidence="7" key="1">
    <citation type="journal article" date="2014" name="Int. J. Syst. Evol. Microbiol.">
        <title>Complete genome sequence of Corynebacterium casei LMG S-19264T (=DSM 44701T), isolated from a smear-ripened cheese.</title>
        <authorList>
            <consortium name="US DOE Joint Genome Institute (JGI-PGF)"/>
            <person name="Walter F."/>
            <person name="Albersmeier A."/>
            <person name="Kalinowski J."/>
            <person name="Ruckert C."/>
        </authorList>
    </citation>
    <scope>NUCLEOTIDE SEQUENCE</scope>
    <source>
        <strain evidence="7">KCTC 32513</strain>
    </source>
</reference>
<dbReference type="InterPro" id="IPR052165">
    <property type="entry name" value="Membrane_assoc_protease"/>
</dbReference>
<dbReference type="InterPro" id="IPR002810">
    <property type="entry name" value="NfeD-like_C"/>
</dbReference>
<dbReference type="PANTHER" id="PTHR33507">
    <property type="entry name" value="INNER MEMBRANE PROTEIN YBBJ"/>
    <property type="match status" value="1"/>
</dbReference>
<comment type="subcellular location">
    <subcellularLocation>
        <location evidence="1">Membrane</location>
        <topology evidence="1">Multi-pass membrane protein</topology>
    </subcellularLocation>
</comment>
<dbReference type="PANTHER" id="PTHR33507:SF3">
    <property type="entry name" value="INNER MEMBRANE PROTEIN YBBJ"/>
    <property type="match status" value="1"/>
</dbReference>
<protein>
    <submittedName>
        <fullName evidence="7">Membrane protein</fullName>
    </submittedName>
</protein>
<comment type="caution">
    <text evidence="7">The sequence shown here is derived from an EMBL/GenBank/DDBJ whole genome shotgun (WGS) entry which is preliminary data.</text>
</comment>
<dbReference type="GO" id="GO:0005886">
    <property type="term" value="C:plasma membrane"/>
    <property type="evidence" value="ECO:0007669"/>
    <property type="project" value="TreeGrafter"/>
</dbReference>
<dbReference type="AlphaFoldDB" id="A0A8J3G1Y0"/>
<keyword evidence="2 5" id="KW-0812">Transmembrane</keyword>
<evidence type="ECO:0000256" key="1">
    <source>
        <dbReference type="ARBA" id="ARBA00004141"/>
    </source>
</evidence>
<keyword evidence="8" id="KW-1185">Reference proteome</keyword>
<evidence type="ECO:0000313" key="7">
    <source>
        <dbReference type="EMBL" id="GHA90042.1"/>
    </source>
</evidence>
<dbReference type="EMBL" id="BMZH01000003">
    <property type="protein sequence ID" value="GHA90042.1"/>
    <property type="molecule type" value="Genomic_DNA"/>
</dbReference>
<feature type="transmembrane region" description="Helical" evidence="5">
    <location>
        <begin position="6"/>
        <end position="23"/>
    </location>
</feature>
<name>A0A8J3G1Y0_9PROT</name>
<evidence type="ECO:0000256" key="5">
    <source>
        <dbReference type="SAM" id="Phobius"/>
    </source>
</evidence>
<reference evidence="7" key="2">
    <citation type="submission" date="2020-09" db="EMBL/GenBank/DDBJ databases">
        <authorList>
            <person name="Sun Q."/>
            <person name="Kim S."/>
        </authorList>
    </citation>
    <scope>NUCLEOTIDE SEQUENCE</scope>
    <source>
        <strain evidence="7">KCTC 32513</strain>
    </source>
</reference>